<keyword evidence="2" id="KW-1185">Reference proteome</keyword>
<evidence type="ECO:0000313" key="1">
    <source>
        <dbReference type="EMBL" id="KAG2630293.1"/>
    </source>
</evidence>
<organism evidence="1 2">
    <name type="scientific">Panicum virgatum</name>
    <name type="common">Blackwell switchgrass</name>
    <dbReference type="NCBI Taxonomy" id="38727"/>
    <lineage>
        <taxon>Eukaryota</taxon>
        <taxon>Viridiplantae</taxon>
        <taxon>Streptophyta</taxon>
        <taxon>Embryophyta</taxon>
        <taxon>Tracheophyta</taxon>
        <taxon>Spermatophyta</taxon>
        <taxon>Magnoliopsida</taxon>
        <taxon>Liliopsida</taxon>
        <taxon>Poales</taxon>
        <taxon>Poaceae</taxon>
        <taxon>PACMAD clade</taxon>
        <taxon>Panicoideae</taxon>
        <taxon>Panicodae</taxon>
        <taxon>Paniceae</taxon>
        <taxon>Panicinae</taxon>
        <taxon>Panicum</taxon>
        <taxon>Panicum sect. Hiantes</taxon>
    </lineage>
</organism>
<proteinExistence type="predicted"/>
<dbReference type="AlphaFoldDB" id="A0A8T0VBV9"/>
<name>A0A8T0VBV9_PANVG</name>
<dbReference type="Proteomes" id="UP000823388">
    <property type="component" value="Chromosome 3K"/>
</dbReference>
<protein>
    <submittedName>
        <fullName evidence="1">Uncharacterized protein</fullName>
    </submittedName>
</protein>
<evidence type="ECO:0000313" key="2">
    <source>
        <dbReference type="Proteomes" id="UP000823388"/>
    </source>
</evidence>
<gene>
    <name evidence="1" type="ORF">PVAP13_3KG479201</name>
</gene>
<sequence>MEKDEPTTPKLTDMLLEATCFAIGMLAFSQRTHLALLPLLLIHLCHFWIPVMRSLRCHIWKCSACSAERSSLPVQARRKPARLMDASANASVDHGHNMVLFSPVKCKRSKTGIPVLDSEEMCAAAAILMLAEYSDKISAYGDCYGGDNDDNISTLNLLKEVNLNVFLSAG</sequence>
<accession>A0A8T0VBV9</accession>
<comment type="caution">
    <text evidence="1">The sequence shown here is derived from an EMBL/GenBank/DDBJ whole genome shotgun (WGS) entry which is preliminary data.</text>
</comment>
<dbReference type="EMBL" id="CM029041">
    <property type="protein sequence ID" value="KAG2630293.1"/>
    <property type="molecule type" value="Genomic_DNA"/>
</dbReference>
<reference evidence="1" key="1">
    <citation type="submission" date="2020-05" db="EMBL/GenBank/DDBJ databases">
        <title>WGS assembly of Panicum virgatum.</title>
        <authorList>
            <person name="Lovell J.T."/>
            <person name="Jenkins J."/>
            <person name="Shu S."/>
            <person name="Juenger T.E."/>
            <person name="Schmutz J."/>
        </authorList>
    </citation>
    <scope>NUCLEOTIDE SEQUENCE</scope>
    <source>
        <strain evidence="1">AP13</strain>
    </source>
</reference>